<reference evidence="2" key="1">
    <citation type="submission" date="2016-05" db="EMBL/GenBank/DDBJ databases">
        <title>WGS assembly of Xenopus laevis.</title>
        <authorList>
            <person name="Session A."/>
            <person name="Uno Y."/>
            <person name="Kwon T."/>
            <person name="Chapman J."/>
            <person name="Toyoda A."/>
            <person name="Takahashi S."/>
            <person name="Fukui A."/>
            <person name="Hikosaka A."/>
            <person name="Putnam N."/>
            <person name="Stites J."/>
            <person name="Van Heeringen S."/>
            <person name="Quigley I."/>
            <person name="Heinz S."/>
            <person name="Hellsten U."/>
            <person name="Lyons J."/>
            <person name="Suzuki A."/>
            <person name="Kondo M."/>
            <person name="Ogino H."/>
            <person name="Ochi H."/>
            <person name="Bogdanovic O."/>
            <person name="Lister R."/>
            <person name="Georgiou G."/>
            <person name="Paranjpe S."/>
            <person name="Van Kruijsbergen I."/>
            <person name="Mozaffari S."/>
            <person name="Shu S."/>
            <person name="Schmutz J."/>
            <person name="Jenkins J."/>
            <person name="Grimwood J."/>
            <person name="Carlson J."/>
            <person name="Mitros T."/>
            <person name="Simakov O."/>
            <person name="Heald R."/>
            <person name="Miller K."/>
            <person name="Haudenschild C."/>
            <person name="Kuroki Y."/>
            <person name="Tanaka T."/>
            <person name="Michiue T."/>
            <person name="Watanabe M."/>
            <person name="Kinoshita T."/>
            <person name="Ohta Y."/>
            <person name="Mawaribuchi S."/>
            <person name="Suzuki Y."/>
            <person name="Haramoto Y."/>
            <person name="Yamamoto T."/>
            <person name="Takagi C."/>
            <person name="Kitzman J."/>
            <person name="Shendure J."/>
            <person name="Nakayama T."/>
            <person name="Izutsu Y."/>
            <person name="Robert J."/>
            <person name="Dichmann D."/>
            <person name="Flajnik M."/>
            <person name="Houston D."/>
            <person name="Marcotte E."/>
            <person name="Wallingford J."/>
            <person name="Ito Y."/>
            <person name="Asashima M."/>
            <person name="Ueno N."/>
            <person name="Matsuda Y."/>
            <person name="Jan Veenstra G."/>
            <person name="Fujiyama A."/>
            <person name="Harland R."/>
            <person name="Taira M."/>
            <person name="Rokhsar D.S."/>
        </authorList>
    </citation>
    <scope>NUCLEOTIDE SEQUENCE</scope>
    <source>
        <strain evidence="2">J</strain>
        <tissue evidence="2">Blood</tissue>
    </source>
</reference>
<evidence type="ECO:0000256" key="1">
    <source>
        <dbReference type="SAM" id="MobiDB-lite"/>
    </source>
</evidence>
<dbReference type="Proteomes" id="UP000694892">
    <property type="component" value="Unassembled WGS sequence"/>
</dbReference>
<protein>
    <submittedName>
        <fullName evidence="2">Uncharacterized protein</fullName>
    </submittedName>
</protein>
<feature type="region of interest" description="Disordered" evidence="1">
    <location>
        <begin position="1"/>
        <end position="67"/>
    </location>
</feature>
<sequence length="67" mass="7280">MEEGSDTDTATDEDRKGITPKKGKRRLVPAPAHRLSNSPVLPAASRRSPNHDARRTPQSVYSGLGEL</sequence>
<name>A0A974BQ48_XENLA</name>
<organism evidence="2">
    <name type="scientific">Xenopus laevis</name>
    <name type="common">African clawed frog</name>
    <dbReference type="NCBI Taxonomy" id="8355"/>
    <lineage>
        <taxon>Eukaryota</taxon>
        <taxon>Metazoa</taxon>
        <taxon>Chordata</taxon>
        <taxon>Craniata</taxon>
        <taxon>Vertebrata</taxon>
        <taxon>Euteleostomi</taxon>
        <taxon>Amphibia</taxon>
        <taxon>Batrachia</taxon>
        <taxon>Anura</taxon>
        <taxon>Pipoidea</taxon>
        <taxon>Pipidae</taxon>
        <taxon>Xenopodinae</taxon>
        <taxon>Xenopus</taxon>
        <taxon>Xenopus</taxon>
    </lineage>
</organism>
<accession>A0A974BQ48</accession>
<dbReference type="EMBL" id="KV467653">
    <property type="protein sequence ID" value="OCT56017.1"/>
    <property type="molecule type" value="Genomic_DNA"/>
</dbReference>
<feature type="compositionally biased region" description="Basic residues" evidence="1">
    <location>
        <begin position="18"/>
        <end position="27"/>
    </location>
</feature>
<feature type="non-terminal residue" evidence="2">
    <location>
        <position position="67"/>
    </location>
</feature>
<gene>
    <name evidence="2" type="ORF">XELAEV_18003487mg</name>
</gene>
<feature type="compositionally biased region" description="Acidic residues" evidence="1">
    <location>
        <begin position="1"/>
        <end position="11"/>
    </location>
</feature>
<dbReference type="AlphaFoldDB" id="A0A974BQ48"/>
<proteinExistence type="predicted"/>
<evidence type="ECO:0000313" key="2">
    <source>
        <dbReference type="EMBL" id="OCT56017.1"/>
    </source>
</evidence>